<dbReference type="InterPro" id="IPR006442">
    <property type="entry name" value="Antitoxin_Phd/YefM"/>
</dbReference>
<dbReference type="PANTHER" id="PTHR35377:SF4">
    <property type="entry name" value="PREVENT-HOST-DEATH FAMILY PROTEIN"/>
    <property type="match status" value="1"/>
</dbReference>
<evidence type="ECO:0000313" key="3">
    <source>
        <dbReference type="EMBL" id="GJE60823.1"/>
    </source>
</evidence>
<organism evidence="3 4">
    <name type="scientific">Methylobacterium trifolii</name>
    <dbReference type="NCBI Taxonomy" id="1003092"/>
    <lineage>
        <taxon>Bacteria</taxon>
        <taxon>Pseudomonadati</taxon>
        <taxon>Pseudomonadota</taxon>
        <taxon>Alphaproteobacteria</taxon>
        <taxon>Hyphomicrobiales</taxon>
        <taxon>Methylobacteriaceae</taxon>
        <taxon>Methylobacterium</taxon>
    </lineage>
</organism>
<dbReference type="InterPro" id="IPR051416">
    <property type="entry name" value="phD-YefM_TA_antitoxins"/>
</dbReference>
<dbReference type="Pfam" id="PF02604">
    <property type="entry name" value="PhdYeFM_antitox"/>
    <property type="match status" value="1"/>
</dbReference>
<dbReference type="InterPro" id="IPR036165">
    <property type="entry name" value="YefM-like_sf"/>
</dbReference>
<dbReference type="EMBL" id="BPRB01000165">
    <property type="protein sequence ID" value="GJE60823.1"/>
    <property type="molecule type" value="Genomic_DNA"/>
</dbReference>
<accession>A0ABQ4U021</accession>
<comment type="function">
    <text evidence="2">Antitoxin component of a type II toxin-antitoxin (TA) system.</text>
</comment>
<dbReference type="PANTHER" id="PTHR35377">
    <property type="entry name" value="ANTITOXIN VAPB49-RELATED-RELATED"/>
    <property type="match status" value="1"/>
</dbReference>
<name>A0ABQ4U021_9HYPH</name>
<dbReference type="SUPFAM" id="SSF143120">
    <property type="entry name" value="YefM-like"/>
    <property type="match status" value="1"/>
</dbReference>
<sequence length="80" mass="8416">MSTVSLAEAKAHLSALLDRVEAGDTVTITRRGRAVARLTGAGASRRAVDPAMLEAITAGMPVQEEGAAGFVRGMRDDDRY</sequence>
<comment type="similarity">
    <text evidence="1 2">Belongs to the phD/YefM antitoxin family.</text>
</comment>
<evidence type="ECO:0000256" key="2">
    <source>
        <dbReference type="RuleBase" id="RU362080"/>
    </source>
</evidence>
<keyword evidence="4" id="KW-1185">Reference proteome</keyword>
<dbReference type="Proteomes" id="UP001055057">
    <property type="component" value="Unassembled WGS sequence"/>
</dbReference>
<comment type="caution">
    <text evidence="3">The sequence shown here is derived from an EMBL/GenBank/DDBJ whole genome shotgun (WGS) entry which is preliminary data.</text>
</comment>
<protein>
    <recommendedName>
        <fullName evidence="2">Antitoxin</fullName>
    </recommendedName>
</protein>
<dbReference type="Gene3D" id="3.40.1620.10">
    <property type="entry name" value="YefM-like domain"/>
    <property type="match status" value="1"/>
</dbReference>
<dbReference type="RefSeq" id="WP_238183405.1">
    <property type="nucleotide sequence ID" value="NZ_BPRB01000165.1"/>
</dbReference>
<evidence type="ECO:0000313" key="4">
    <source>
        <dbReference type="Proteomes" id="UP001055057"/>
    </source>
</evidence>
<evidence type="ECO:0000256" key="1">
    <source>
        <dbReference type="ARBA" id="ARBA00009981"/>
    </source>
</evidence>
<gene>
    <name evidence="3" type="ORF">MPOCJGCO_2941</name>
</gene>
<reference evidence="3" key="1">
    <citation type="journal article" date="2021" name="Front. Microbiol.">
        <title>Comprehensive Comparative Genomics and Phenotyping of Methylobacterium Species.</title>
        <authorList>
            <person name="Alessa O."/>
            <person name="Ogura Y."/>
            <person name="Fujitani Y."/>
            <person name="Takami H."/>
            <person name="Hayashi T."/>
            <person name="Sahin N."/>
            <person name="Tani A."/>
        </authorList>
    </citation>
    <scope>NUCLEOTIDE SEQUENCE</scope>
    <source>
        <strain evidence="3">DSM 23632</strain>
    </source>
</reference>
<proteinExistence type="inferred from homology"/>
<dbReference type="NCBIfam" id="TIGR01552">
    <property type="entry name" value="phd_fam"/>
    <property type="match status" value="1"/>
</dbReference>
<reference evidence="3" key="2">
    <citation type="submission" date="2021-08" db="EMBL/GenBank/DDBJ databases">
        <authorList>
            <person name="Tani A."/>
            <person name="Ola A."/>
            <person name="Ogura Y."/>
            <person name="Katsura K."/>
            <person name="Hayashi T."/>
        </authorList>
    </citation>
    <scope>NUCLEOTIDE SEQUENCE</scope>
    <source>
        <strain evidence="3">DSM 23632</strain>
    </source>
</reference>